<evidence type="ECO:0000313" key="3">
    <source>
        <dbReference type="Proteomes" id="UP000537131"/>
    </source>
</evidence>
<dbReference type="RefSeq" id="WP_169295770.1">
    <property type="nucleotide sequence ID" value="NZ_JABBNI010000001.1"/>
</dbReference>
<dbReference type="EMBL" id="JABBNI010000001">
    <property type="protein sequence ID" value="NMM61156.1"/>
    <property type="molecule type" value="Genomic_DNA"/>
</dbReference>
<organism evidence="2 3">
    <name type="scientific">Clostridium muellerianum</name>
    <dbReference type="NCBI Taxonomy" id="2716538"/>
    <lineage>
        <taxon>Bacteria</taxon>
        <taxon>Bacillati</taxon>
        <taxon>Bacillota</taxon>
        <taxon>Clostridia</taxon>
        <taxon>Eubacteriales</taxon>
        <taxon>Clostridiaceae</taxon>
        <taxon>Clostridium</taxon>
    </lineage>
</organism>
<comment type="caution">
    <text evidence="2">The sequence shown here is derived from an EMBL/GenBank/DDBJ whole genome shotgun (WGS) entry which is preliminary data.</text>
</comment>
<dbReference type="AlphaFoldDB" id="A0A7Y0HMN4"/>
<feature type="region of interest" description="Disordered" evidence="1">
    <location>
        <begin position="143"/>
        <end position="162"/>
    </location>
</feature>
<feature type="compositionally biased region" description="Basic and acidic residues" evidence="1">
    <location>
        <begin position="143"/>
        <end position="156"/>
    </location>
</feature>
<keyword evidence="3" id="KW-1185">Reference proteome</keyword>
<dbReference type="Proteomes" id="UP000537131">
    <property type="component" value="Unassembled WGS sequence"/>
</dbReference>
<gene>
    <name evidence="2" type="ORF">HBE96_00245</name>
</gene>
<name>A0A7Y0HMN4_9CLOT</name>
<evidence type="ECO:0000313" key="2">
    <source>
        <dbReference type="EMBL" id="NMM61156.1"/>
    </source>
</evidence>
<accession>A0A7Y0HMN4</accession>
<protein>
    <submittedName>
        <fullName evidence="2">Uncharacterized protein</fullName>
    </submittedName>
</protein>
<sequence>MLMSEQLKEQLRKEFMPIKSLKVYSNANAVNSKISFIKSLDKGIRGVCSMILDFFEARVNTDDTKDNYMIVYASQKEIADEFGFTREYISHCINRMVENTICPFVKVRQGLNKSNYYIMKKKKEMIDLLKKIFQAQQEELKVKNEEKQDRQKKEYKNNYSSSNKVSTFNNFKQRTYDFEELERKLLGWDRK</sequence>
<proteinExistence type="predicted"/>
<evidence type="ECO:0000256" key="1">
    <source>
        <dbReference type="SAM" id="MobiDB-lite"/>
    </source>
</evidence>
<reference evidence="2 3" key="1">
    <citation type="submission" date="2020-04" db="EMBL/GenBank/DDBJ databases">
        <authorList>
            <person name="Doyle D.A."/>
        </authorList>
    </citation>
    <scope>NUCLEOTIDE SEQUENCE [LARGE SCALE GENOMIC DNA]</scope>
    <source>
        <strain evidence="2 3">P21</strain>
    </source>
</reference>
<reference evidence="2 3" key="2">
    <citation type="submission" date="2020-06" db="EMBL/GenBank/DDBJ databases">
        <title>Complete Genome Sequence of Clostridium muelleri sp. nov. P21T, an Acid-Alcohol Producing Acetogen Isolated from Old Hay.</title>
        <authorList>
            <person name="Duncan K.E."/>
            <person name="Tanner R.S."/>
        </authorList>
    </citation>
    <scope>NUCLEOTIDE SEQUENCE [LARGE SCALE GENOMIC DNA]</scope>
    <source>
        <strain evidence="2 3">P21</strain>
    </source>
</reference>